<feature type="compositionally biased region" description="Polar residues" evidence="1">
    <location>
        <begin position="1"/>
        <end position="10"/>
    </location>
</feature>
<dbReference type="EMBL" id="CAXAMM010044073">
    <property type="protein sequence ID" value="CAK9112979.1"/>
    <property type="molecule type" value="Genomic_DNA"/>
</dbReference>
<protein>
    <recommendedName>
        <fullName evidence="4">NYN domain-containing protein</fullName>
    </recommendedName>
</protein>
<name>A0ABP0SKW9_9DINO</name>
<gene>
    <name evidence="2" type="ORF">SCF082_LOCUS52376</name>
</gene>
<keyword evidence="3" id="KW-1185">Reference proteome</keyword>
<evidence type="ECO:0000256" key="1">
    <source>
        <dbReference type="SAM" id="MobiDB-lite"/>
    </source>
</evidence>
<organism evidence="2 3">
    <name type="scientific">Durusdinium trenchii</name>
    <dbReference type="NCBI Taxonomy" id="1381693"/>
    <lineage>
        <taxon>Eukaryota</taxon>
        <taxon>Sar</taxon>
        <taxon>Alveolata</taxon>
        <taxon>Dinophyceae</taxon>
        <taxon>Suessiales</taxon>
        <taxon>Symbiodiniaceae</taxon>
        <taxon>Durusdinium</taxon>
    </lineage>
</organism>
<evidence type="ECO:0008006" key="4">
    <source>
        <dbReference type="Google" id="ProtNLM"/>
    </source>
</evidence>
<reference evidence="2 3" key="1">
    <citation type="submission" date="2024-02" db="EMBL/GenBank/DDBJ databases">
        <authorList>
            <person name="Chen Y."/>
            <person name="Shah S."/>
            <person name="Dougan E. K."/>
            <person name="Thang M."/>
            <person name="Chan C."/>
        </authorList>
    </citation>
    <scope>NUCLEOTIDE SEQUENCE [LARGE SCALE GENOMIC DNA]</scope>
</reference>
<comment type="caution">
    <text evidence="2">The sequence shown here is derived from an EMBL/GenBank/DDBJ whole genome shotgun (WGS) entry which is preliminary data.</text>
</comment>
<accession>A0ABP0SKW9</accession>
<evidence type="ECO:0000313" key="2">
    <source>
        <dbReference type="EMBL" id="CAK9112979.1"/>
    </source>
</evidence>
<evidence type="ECO:0000313" key="3">
    <source>
        <dbReference type="Proteomes" id="UP001642464"/>
    </source>
</evidence>
<feature type="region of interest" description="Disordered" evidence="1">
    <location>
        <begin position="1"/>
        <end position="26"/>
    </location>
</feature>
<dbReference type="Proteomes" id="UP001642464">
    <property type="component" value="Unassembled WGS sequence"/>
</dbReference>
<feature type="compositionally biased region" description="Polar residues" evidence="1">
    <location>
        <begin position="58"/>
        <end position="77"/>
    </location>
</feature>
<sequence length="1513" mass="168736">MSEHVGTSATFARPPKSSGTSTEETCETDAEMWDFCLRAWMQAEPLPRGAVKGKTDQSKPGVQLGSQPTAAQVSTLSGLVKRKEKDRKESSAAEELLLKLNTFWEVVRGWYPIIVEDGSPYRPLADAINLRLAHVLALLAAGRGPSDAAPKHLERLAWAALEVVEERRVKPFSPTAGLCHALRVLDLLWCCAGTADDTFIGHLAGVTGALANGTGVPDKELCLTAASLLSVPLTASLLGLQPLPPPGLPVPSDHATSSALQRVENLDRMAEAWVTSWPKMLWYLGSSYPEFSSFLMSMILQLAKRARPHSLCANLLAAVLPLLVPVIAGARESAPPLARLPLAQPLAAAMVFHFPRLSMRLIQAITSALGRWSSARRTEGDALSDDCCQLLLEAILEDHGRPIDAGELLVPRLQAALALLQMPTESPQGEVSAVKLANVVAAWLMETVSTSTGFQDMDHPVKDHGPADRRHLTFQSLVWPLCQQVCQAGLPSRALCFFYLCARRLSSSRTQVLRDDFWREVFQVFVLKHSALAPSSLPSSWHVLQPFSGEDEKEARHFPALLVAAWMHAAPFGAESASYELLVTLCAQELQQPEGLHAPCAWILVEAAAYRNARTLQRSDAPLLQLRAELQELLNEQKGSSLLHAFFGDLVGTARSMNVLAETVVAVVALHGVHGQRGPRAQTRVVTPAGAHGREFAQFELLPVLIAGSLAVRAMRQRIGCRRDRGRRVVMAASPRMQTKLLVDADSHGIELLRDANSLLKRNSQEVHTTVFAPPGRTDNKRWAEFLQEPGISFQPVSRSRRHSREPNDEAIVKAMYQLSRRSDIDCIALLTHDAGYIDTLTQLSAVTGSASFVVLLPEDKVSLISRYQDKGIEVLKLKTINKDTHSRVRATLHGDGTGSVQLTDPYEGVESLQVSEAVRSFLADLGYARSGVTGTDYLAPACAKFWYVNELGSLTVFPRQLSTLAVQEVMAQSTSDGWARYRGEMAFFLPMSSLSKITKTGRQTYGNKTARGIFRGGGPFLLQDSGQLLSLALERLHYLDNDLNADEAEAILCFVNAGANTTLLRKMDLLPHLSDNGNNVKQKLRAAFLSHTHSGMWITLRKQENMIVDILMKAGFLSKSDRNLSRHQLFDVMKLYSEWKQLPPMKTFNGRAFRILRANERNPNKRTVIEIPSPVARSCPVRQKLTLNRVEDTEGLMSFLADIGVVERTAMKRKAVHYLSLYRRVERYVQMWKREDEEGHESKELIVDSRDLEEFVREVLKHQIWWGAMESILRYIGFPFGEGDNCLGREFVMREYESQSTKDGFLPADKILDFLRKVSRADMGDGAAGRLWKAEMVMLMQHLKICGYVGKVSRQAKGKKAEEVDIADEGLPEMARQEWPPWMEKAWHNVAPPIAETRARPFLPRTLIYKFIKEIAFSREENVRNFKESHATVYASLKVIDEEYDSWKKEEGDGGKFIWVNRGKSLQRVRGIWQECFLDLLTKVGNPVQDMKEGLFLFNSALEDQRKEHRHW</sequence>
<feature type="region of interest" description="Disordered" evidence="1">
    <location>
        <begin position="47"/>
        <end position="85"/>
    </location>
</feature>
<proteinExistence type="predicted"/>